<proteinExistence type="predicted"/>
<evidence type="ECO:0000313" key="1">
    <source>
        <dbReference type="EMBL" id="VXD21320.1"/>
    </source>
</evidence>
<protein>
    <submittedName>
        <fullName evidence="1">Uncharacterized protein</fullName>
    </submittedName>
</protein>
<dbReference type="EMBL" id="CZCS02000197">
    <property type="protein sequence ID" value="VXD21320.1"/>
    <property type="molecule type" value="Genomic_DNA"/>
</dbReference>
<dbReference type="OrthoDB" id="465194at2"/>
<accession>A0A7Z9E1G5</accession>
<comment type="caution">
    <text evidence="1">The sequence shown here is derived from an EMBL/GenBank/DDBJ whole genome shotgun (WGS) entry which is preliminary data.</text>
</comment>
<dbReference type="Proteomes" id="UP000182190">
    <property type="component" value="Unassembled WGS sequence"/>
</dbReference>
<dbReference type="RefSeq" id="WP_156090495.1">
    <property type="nucleotide sequence ID" value="NZ_LR735009.1"/>
</dbReference>
<sequence>MSISDPPSLSGLSFKQIIEKILKTKSISRQERYAMRYWLLRQLDEQEKHLVSTLQRALSTGQIKIVD</sequence>
<gene>
    <name evidence="1" type="ORF">PL9631_560040</name>
</gene>
<reference evidence="1" key="1">
    <citation type="submission" date="2019-10" db="EMBL/GenBank/DDBJ databases">
        <authorList>
            <consortium name="Genoscope - CEA"/>
            <person name="William W."/>
        </authorList>
    </citation>
    <scope>NUCLEOTIDE SEQUENCE [LARGE SCALE GENOMIC DNA]</scope>
    <source>
        <strain evidence="1">BBR_PRJEB10994</strain>
    </source>
</reference>
<name>A0A7Z9E1G5_9CYAN</name>
<keyword evidence="2" id="KW-1185">Reference proteome</keyword>
<dbReference type="AlphaFoldDB" id="A0A7Z9E1G5"/>
<evidence type="ECO:0000313" key="2">
    <source>
        <dbReference type="Proteomes" id="UP000182190"/>
    </source>
</evidence>
<organism evidence="1 2">
    <name type="scientific">Planktothrix paucivesiculata PCC 9631</name>
    <dbReference type="NCBI Taxonomy" id="671071"/>
    <lineage>
        <taxon>Bacteria</taxon>
        <taxon>Bacillati</taxon>
        <taxon>Cyanobacteriota</taxon>
        <taxon>Cyanophyceae</taxon>
        <taxon>Oscillatoriophycideae</taxon>
        <taxon>Oscillatoriales</taxon>
        <taxon>Microcoleaceae</taxon>
        <taxon>Planktothrix</taxon>
    </lineage>
</organism>